<feature type="region of interest" description="Disordered" evidence="1">
    <location>
        <begin position="1"/>
        <end position="33"/>
    </location>
</feature>
<feature type="compositionally biased region" description="Low complexity" evidence="1">
    <location>
        <begin position="199"/>
        <end position="210"/>
    </location>
</feature>
<dbReference type="Gene3D" id="3.40.50.300">
    <property type="entry name" value="P-loop containing nucleotide triphosphate hydrolases"/>
    <property type="match status" value="2"/>
</dbReference>
<dbReference type="PANTHER" id="PTHR41313">
    <property type="entry name" value="ADENINE-SPECIFIC METHYLTRANSFERASE"/>
    <property type="match status" value="1"/>
</dbReference>
<feature type="compositionally biased region" description="Gly residues" evidence="1">
    <location>
        <begin position="735"/>
        <end position="750"/>
    </location>
</feature>
<evidence type="ECO:0000256" key="1">
    <source>
        <dbReference type="SAM" id="MobiDB-lite"/>
    </source>
</evidence>
<dbReference type="PANTHER" id="PTHR41313:SF1">
    <property type="entry name" value="DNA METHYLASE ADENINE-SPECIFIC DOMAIN-CONTAINING PROTEIN"/>
    <property type="match status" value="1"/>
</dbReference>
<feature type="compositionally biased region" description="Low complexity" evidence="1">
    <location>
        <begin position="1"/>
        <end position="28"/>
    </location>
</feature>
<feature type="compositionally biased region" description="Polar residues" evidence="1">
    <location>
        <begin position="4529"/>
        <end position="4545"/>
    </location>
</feature>
<feature type="region of interest" description="Disordered" evidence="1">
    <location>
        <begin position="704"/>
        <end position="815"/>
    </location>
</feature>
<dbReference type="Proteomes" id="UP000230407">
    <property type="component" value="Unassembled WGS sequence"/>
</dbReference>
<dbReference type="PRINTS" id="PR00507">
    <property type="entry name" value="N12N6MTFRASE"/>
</dbReference>
<name>A0A2M8LYW7_9ACTN</name>
<proteinExistence type="predicted"/>
<feature type="compositionally biased region" description="Low complexity" evidence="1">
    <location>
        <begin position="4084"/>
        <end position="4103"/>
    </location>
</feature>
<dbReference type="SUPFAM" id="SSF52540">
    <property type="entry name" value="P-loop containing nucleoside triphosphate hydrolases"/>
    <property type="match status" value="2"/>
</dbReference>
<feature type="compositionally biased region" description="Gly residues" evidence="1">
    <location>
        <begin position="787"/>
        <end position="796"/>
    </location>
</feature>
<feature type="compositionally biased region" description="Low complexity" evidence="1">
    <location>
        <begin position="4552"/>
        <end position="4581"/>
    </location>
</feature>
<reference evidence="3 4" key="1">
    <citation type="submission" date="2017-11" db="EMBL/GenBank/DDBJ databases">
        <title>Streptomyces carmine sp. nov., a novel actinomycete isolated from Sophora alopecuroides in Xinjiang, China.</title>
        <authorList>
            <person name="Wang Y."/>
            <person name="Luo X."/>
            <person name="Wan C."/>
            <person name="Zhang L."/>
        </authorList>
    </citation>
    <scope>NUCLEOTIDE SEQUENCE [LARGE SCALE GENOMIC DNA]</scope>
    <source>
        <strain evidence="3 4">TRM SA0054</strain>
    </source>
</reference>
<dbReference type="EMBL" id="PGGW01000049">
    <property type="protein sequence ID" value="PJE97141.1"/>
    <property type="molecule type" value="Genomic_DNA"/>
</dbReference>
<dbReference type="InterPro" id="IPR027417">
    <property type="entry name" value="P-loop_NTPase"/>
</dbReference>
<dbReference type="SUPFAM" id="SSF53335">
    <property type="entry name" value="S-adenosyl-L-methionine-dependent methyltransferases"/>
    <property type="match status" value="1"/>
</dbReference>
<feature type="domain" description="Helicase C-terminal" evidence="2">
    <location>
        <begin position="2026"/>
        <end position="2216"/>
    </location>
</feature>
<feature type="region of interest" description="Disordered" evidence="1">
    <location>
        <begin position="199"/>
        <end position="225"/>
    </location>
</feature>
<sequence length="4913" mass="525322">MGTEPETASETESAASPGPLPLPEGAEPVDGVTGYHALIKGDSVTVFGPDGTEIASGSRRGGVAVGRVGDARLVSDGYGDRRLSSFAMLAARHHRAASDPSVRDKVWVRWEEDGVAAVYGTDKYDDDDVRAVKAGNLYWSGQRQARVTGRRWNPETRDRNLAAVLQAFARQDRNIVVLGPGQTPEDLVASPTAAAAALAQQAQPAAAAAAPAPPPEPEPEPEPLDLTGLSYEELVEAEDAAAMERSRDYSAAVEGRYRALQEERGKRLLERVATATAVTELSNEELAAEYEWWQKNLYQTPFHSSSEEHRTLARRNKAVRTEQYARTAQALLAGPAAADLDDEALESAHEQIGPVWTYLPSGHELYDQVTDYRKAVQEERVTRRARSYGERTPVGEMTLEDLIAENNELGSSLNARNEQSAYSYSDAVKEARAARLKAVEAEWFQRGMEQHPEAARAKLGESITSRRTVLIDGSVHTYGYMERQGQKFRALAHYDQRSSIGDFDSAPAAMAALVRRYDQDPETLPRRTWGPERKVDLPVSAYDPLVSWLRRRPSELSREYDRVLTLLTSYQLPTQTKVVNPLTNQVMRAYPFHFEEGLLGELARIAERTTEDLREQSLNEDLPKREREAAKRRIPAMGAALIGINAVIEQVRAVGGDVERRGVDQSRLAAQMAALAGTVNEQEGGEADGDNEPVRDAAAQALGGVPAAGAGGDAGPGPALSEAGSADERGDRRGGGGPGGDPGAGDGLPGPGRAAGADQGDGAGAGAARDAAAAGGPGQPGGAAESGSGGAGGDPQGAGEPVARFRPDPADLPRGPLARAEANLEAIKVLRTLESDRRGATTEEKRILARWSGWGSVPTVFLDEPDPDEPIYQPGGEWEGRFEADHARWESYDRVRGELRELLDPFEWRAASRAVLSAHYTPQGVAEAMWQGLAAYGFDGGEVLEAGCGSGAFFGVAPQTARLTGVEVDPTTAAIAARIYPHANVLSESFTDTDAPVGTFDLVIGNVPFAQAPFGERRYGATGHSLHNGFIIKQLALLRPGGYMAVITSRWTLDGEDTSARRAMSRWGDLAAAYRLPAGTFGETADTDVVADVLVFRRRAEGEEPGDQRWIDAPERDLGGNTLAVNAYFTQHPENVLGRLTSETGPYGPRVTVQGDPGEAPRLLRERMEASAAAAVADGQGYVPHEDGPDRAPLLLQTAREKHATDFTGRLYADDDGQIWQHVNGEDPVRVITADGVTGTEQLRMLLSLRDTASELQELDRTGSDPDRAREVRSQLARLHAAYTMAHGPLSRPRQTRMALPTDEARAAARAAGVELDDDERLPTGWGWFRQDPHAAVVLGLEHWDRANDRPVPSEVLTRRPGTRRGGLEPTDDPKTALTAVMGATGGVDLPLIASLLGTTPEEARRRLGTEVFDNPVTKKLEHAGAYLSGPVRVKLEQAREAAATDPTYAVNVAALEAVQPPPKRLGQFTAQLGAHWIPASLVQGFLREYLGDPTLQVSHNERYGWSLAAGKVPDAINALKGTERRSAVHIAKALLGRASMVVNTLGGDGVDEDATRAMRYKADAMRSAFEDYCTASTARVALLTDAYNWQMNGHVVRSYDGLAPTLAGFTTERTPHPWQLSAAARMQFERGVVLAHEVGLGKTTTMVMGSQALKASGQIAKPFAVVQPHLARQWLDEAKLLYPNADIHLITSDDLADGNRRRVLEWLRSNTPDLVIFTEGAFGSIRMSPEQQELYLFREIESLKEQLKRERGVPHNAFALMQLERRLTTVEARIRRNDAPMRTPGEVYWEDLGFDYALVDEAHRFTAVGFRSKEAGGETASVRAVDLHQKLRWHHQVAEVHGGRPTVTLGTGTPMENSIFEQYSVLELATPWLLDQFGVHGPDLWSETFGQKVQRIEMAPDGSGLTIVERFSRFVSKSTMKTMWGLATDTKTGDDVGIERPKLAGGAPELVLVESTADQRARLQTLVARGQAIHAGDVTRDEDNMLAVSGEGRAVALDPRLVDAGAPAANKLVTAADIIAAGYHAHKDRTYAVSSRDDTPHPIPGGLFFVFCNSGTPGGNNKGGFDAYAELRDLLAARGVPRDMVQFAQDNATPEKKAAMSEAANNGGIAVLMGSTEVLGTGFNGQNRAYALMHLDQDWTPASMIQRNGRVIRPGNQHEEVNIYFLATKGSMDAWQVGLLTSKAEGLRDIQRPPGEGDDDNDTVEEIGASDWDYATMAAEIGGNPFMRQFMEAKVHLQGLEADRRNAAADRVRQAELLLAKENELASTQRAIALRDAALPKVTATIRGDAFQIRVGGRDFDKRGKAGPVVRQAVADALRGHSSLGMGPWTTIGTFGGLDFAVQPEILDGGEIRAHVGFPNLRHSESVCSIGDLANPKFGATIIGRLATALEKAEDHQLMDRERLPVLEAEITLLTAQQASVDYGPAIEHARRRVELLDAVVGAITERDKLPELTESMLDPERYRTPESRKKAIAERAEQRAPHQAKVDQAAAALAAFDATTPAPELPTAAPAPAPNPALTPAPAPDETAARPTGSSGTRPADGAQAPPEQAPPEPEDGSSTEEPTESQTPEVPDSRTSEPSGDEEFDLAQPDRAPAPATQDEPGPGTEERPEPGFVARITRPAGTAIDRSWWVGAYGQWDTSNVGRKGVPSAMIEFASKAEAAGWAVALRAGSIVVGDEESLLGVWECEASGTTHDNYQGGESLAVLSLMWTQAEGAKRWTFDTERSGAEIGGRLLPGYVTLTDYRRALSQARVRQVDPEAKAAEAATREAESAEVESSAVEDVTTLYAPGEQVRVTPMNYDTWSKTYVPQPEFIGTVISYTRNGNYMVREPEHGTSRHYDALRELHKLDTEPADSEASPPTAEQRNTSQQPTEPTPEQDSDGHGTANLYEEFGLVPPERVPNPAPQDEPETDAEGEETDGVPDGQMTVEEAQTEAAPAGPEGTPPAPPEPSVILATPPTSSSDTPEPLQQSEQRFGGPEQLAQYAGRADIIPTSESSSTVWLDGRLIGYITDLNQTVGAAHDQSRPAEMRQAPGPRFESRPPFGHRDSVSALLEDSQAAVAELVARALQMPVPREAIDADTAWTLTAALGTIRLSPSYPGEDQEAAARLSALRQVVENLSAGQLTSTDLADDLALVHDDLLWAADFADTSAPYLTRAAEELAVLLAAIRPDDPRAWRPDPFVAAPADVEQPTPTPAPDRTRARRKGSAAAPGAGTEQLGLFGDPAQDPAEGPVEPETTTGSGTVPDDEPPAQLVMADDGREAQLRAALVEGETIAPVSFTDWREPAAGWVLTTAGGHTFRLRPVPYSRPGEDKWEAGHDADGSYWWDANVEDRPLTTVLERIREDSATRTRFASLWARYGHLTAQTPQFETTTDRVQLEEDVYLVRRFGSVGLIASCRWGWEHLTDPDGAQGRTGEDWSRKGPDNRQYVAEWKIWHSARAAIPNARLHVVAQLTDDMADTPDAYCDASAPYVGKCSAKRSGARYTVAVVDDQGSELGCYTMCARCLSRRLLDDEDRRISYHDVESLVESLAKGDPKVVDLHWKQWPDRIAELAGQMLSAALDAGETAPWPAQALTSQLLTEACEAGDDRAMREARAEVKAAGGDAAAQKRAAAEVAAARQDRVALVARRGTPRVEAANEADRVALAVLELAGWGAEGSDAAPEPAEEAAPEVVDVNTLTVSPKGRNGGPSPYEFTVTGPGLTVGKYEISHDNQGKGAQGIMWRATWHGVEPSGRWDVISIGSGKGRSAALAAVAEHAAETGGDLAAGFTVARRMNYDAGLWILPEVGESEAIQYNPDGSWTITAETGALYTVRREWQGRTASGDLAPLLIEDQAGTLIASCTAVDSYMSAWAPMLERLRLHATAVADGAPHATAVTLGGPGRTWVEAWCVCSWTERADVAEYAGRAPAGEALAQAHHQAHHPETSAAAAELPELDVVLLDMDVPSLDPAEPYTTDAEAQADIDRLGEAFARWAALPVVQRFHEADRQQRPDGDGDPTNPIAQLAAAYQDAERTLREGPVGSPDDLVRQVHTVAAWSGALEAVVSDDLRGPLGQVREAARLLASRSRATVAAFEAELAALTASSAEQNTATPESAAAEQPPADADDAPETRTEPGPDEPAAATEGLGEPPAGTPPATDTETESATDNAPAPDPQKVPEPPAAVDDAPGDTATDSDPAPDRVPLPQDAPEPAGAAPDKGMHEARREASFLEQDRPQTTDGDQQTPETDTTAAPTTPAGEDAPSDETARDASEEPTMTTPPIPEPTHAPDEPITEEPPAPQRYFETAPLAGDSSYRLRLSGLDGQPVDSGEVLRDDLVVAMLQPGGDGGWFAQLAAEPADFTYLADQPQEAAAHAAVMHSAFTGDPYGPPVGAAVGDETRQRVDVLRATLRDVALQHRESVALAAARAYSDFEQNEHFRALGGALDGLAAAVSEGYGSQQMTQHLDAVQGAVNAWGGALPVDPGHPVRGQLAFPLASLLYDSRRLQGQVQATLAAVQAERAAVREQAAPTEPGPEVQPAPAPAGTGAPEESTQFQSSEVPDSQTSETAREDSSAAPAEPAAAPGPESPDGAAPPEDGGPALDAAVDGIRRALEDALQAAQPEVAAQPGELPLWTGTEAPLADTAVTEPPAGPLDVRAEFHAVLEAWEEHVPPGNGTAQDLVANLDADLATLQRAFAEAVAPATPAAPPAAMDQDAATPAESAEAAAPLSAPQQAADVNAALQQADTHATALQNFPEWQKIQTVRGAFGHLFRVMKERAGEHFDRLMGDHRVGEFFRKISITACEKVAGWAQAAAGRLRRRGEGTGSDAPAADALRGVADAASAYASPGGGRSGPPPGPRDAASAAVDIPSMRRLGEALARPMPGATKRVSTAAARGRSTTVNRGAKKPANGAEQAGHLRPDGVEQRQARKPNPR</sequence>
<feature type="region of interest" description="Disordered" evidence="1">
    <location>
        <begin position="3178"/>
        <end position="3254"/>
    </location>
</feature>
<dbReference type="CDD" id="cd02440">
    <property type="entry name" value="AdoMet_MTases"/>
    <property type="match status" value="1"/>
</dbReference>
<feature type="compositionally biased region" description="Polar residues" evidence="1">
    <location>
        <begin position="2863"/>
        <end position="2879"/>
    </location>
</feature>
<comment type="caution">
    <text evidence="3">The sequence shown here is derived from an EMBL/GenBank/DDBJ whole genome shotgun (WGS) entry which is preliminary data.</text>
</comment>
<feature type="region of interest" description="Disordered" evidence="1">
    <location>
        <begin position="4684"/>
        <end position="4709"/>
    </location>
</feature>
<feature type="region of interest" description="Disordered" evidence="1">
    <location>
        <begin position="2453"/>
        <end position="2490"/>
    </location>
</feature>
<feature type="compositionally biased region" description="Pro residues" evidence="1">
    <location>
        <begin position="2511"/>
        <end position="2525"/>
    </location>
</feature>
<feature type="region of interest" description="Disordered" evidence="1">
    <location>
        <begin position="3021"/>
        <end position="3045"/>
    </location>
</feature>
<dbReference type="InterPro" id="IPR001650">
    <property type="entry name" value="Helicase_C-like"/>
</dbReference>
<feature type="compositionally biased region" description="Low complexity" evidence="1">
    <location>
        <begin position="4224"/>
        <end position="4240"/>
    </location>
</feature>
<feature type="compositionally biased region" description="Pro residues" evidence="1">
    <location>
        <begin position="4510"/>
        <end position="4520"/>
    </location>
</feature>
<feature type="compositionally biased region" description="Acidic residues" evidence="1">
    <location>
        <begin position="2909"/>
        <end position="2922"/>
    </location>
</feature>
<feature type="compositionally biased region" description="Low complexity" evidence="1">
    <location>
        <begin position="2958"/>
        <end position="2967"/>
    </location>
</feature>
<feature type="compositionally biased region" description="Polar residues" evidence="1">
    <location>
        <begin position="4137"/>
        <end position="4147"/>
    </location>
</feature>
<feature type="compositionally biased region" description="Low complexity" evidence="1">
    <location>
        <begin position="4162"/>
        <end position="4174"/>
    </location>
</feature>
<dbReference type="PROSITE" id="PS51194">
    <property type="entry name" value="HELICASE_CTER"/>
    <property type="match status" value="1"/>
</dbReference>
<feature type="region of interest" description="Disordered" evidence="1">
    <location>
        <begin position="1352"/>
        <end position="1375"/>
    </location>
</feature>
<feature type="region of interest" description="Disordered" evidence="1">
    <location>
        <begin position="4084"/>
        <end position="4284"/>
    </location>
</feature>
<gene>
    <name evidence="3" type="ORF">CUT44_14260</name>
</gene>
<accession>A0A2M8LYW7</accession>
<feature type="region of interest" description="Disordered" evidence="1">
    <location>
        <begin position="2852"/>
        <end position="2977"/>
    </location>
</feature>
<feature type="compositionally biased region" description="Pro residues" evidence="1">
    <location>
        <begin position="4151"/>
        <end position="4161"/>
    </location>
</feature>
<dbReference type="InterPro" id="IPR052933">
    <property type="entry name" value="DNA_Protect_Modify"/>
</dbReference>
<dbReference type="Gene3D" id="3.40.50.150">
    <property type="entry name" value="Vaccinia Virus protein VP39"/>
    <property type="match status" value="1"/>
</dbReference>
<keyword evidence="4" id="KW-1185">Reference proteome</keyword>
<dbReference type="InterPro" id="IPR014001">
    <property type="entry name" value="Helicase_ATP-bd"/>
</dbReference>
<feature type="compositionally biased region" description="Basic and acidic residues" evidence="1">
    <location>
        <begin position="4198"/>
        <end position="4216"/>
    </location>
</feature>
<evidence type="ECO:0000313" key="3">
    <source>
        <dbReference type="EMBL" id="PJE97141.1"/>
    </source>
</evidence>
<feature type="region of interest" description="Disordered" evidence="1">
    <location>
        <begin position="2503"/>
        <end position="2617"/>
    </location>
</feature>
<dbReference type="InterPro" id="IPR029063">
    <property type="entry name" value="SAM-dependent_MTases_sf"/>
</dbReference>
<evidence type="ECO:0000313" key="4">
    <source>
        <dbReference type="Proteomes" id="UP000230407"/>
    </source>
</evidence>
<feature type="compositionally biased region" description="Basic and acidic residues" evidence="1">
    <location>
        <begin position="4895"/>
        <end position="4906"/>
    </location>
</feature>
<feature type="compositionally biased region" description="Acidic residues" evidence="1">
    <location>
        <begin position="2555"/>
        <end position="2566"/>
    </location>
</feature>
<feature type="region of interest" description="Disordered" evidence="1">
    <location>
        <begin position="4501"/>
        <end position="4581"/>
    </location>
</feature>
<feature type="compositionally biased region" description="Basic and acidic residues" evidence="1">
    <location>
        <begin position="2460"/>
        <end position="2482"/>
    </location>
</feature>
<organism evidence="3 4">
    <name type="scientific">Streptomyces carminius</name>
    <dbReference type="NCBI Taxonomy" id="2665496"/>
    <lineage>
        <taxon>Bacteria</taxon>
        <taxon>Bacillati</taxon>
        <taxon>Actinomycetota</taxon>
        <taxon>Actinomycetes</taxon>
        <taxon>Kitasatosporales</taxon>
        <taxon>Streptomycetaceae</taxon>
        <taxon>Streptomyces</taxon>
    </lineage>
</organism>
<feature type="region of interest" description="Disordered" evidence="1">
    <location>
        <begin position="4856"/>
        <end position="4913"/>
    </location>
</feature>
<evidence type="ECO:0000259" key="2">
    <source>
        <dbReference type="PROSITE" id="PS51194"/>
    </source>
</evidence>
<feature type="region of interest" description="Disordered" evidence="1">
    <location>
        <begin position="4821"/>
        <end position="4842"/>
    </location>
</feature>
<dbReference type="SMART" id="SM00487">
    <property type="entry name" value="DEXDc"/>
    <property type="match status" value="1"/>
</dbReference>
<dbReference type="RefSeq" id="WP_100202343.1">
    <property type="nucleotide sequence ID" value="NZ_PGGW01000049.1"/>
</dbReference>
<protein>
    <recommendedName>
        <fullName evidence="2">Helicase C-terminal domain-containing protein</fullName>
    </recommendedName>
</protein>